<evidence type="ECO:0000259" key="2">
    <source>
        <dbReference type="PROSITE" id="PS50222"/>
    </source>
</evidence>
<dbReference type="PROSITE" id="PS00018">
    <property type="entry name" value="EF_HAND_1"/>
    <property type="match status" value="1"/>
</dbReference>
<dbReference type="GO" id="GO:0016301">
    <property type="term" value="F:kinase activity"/>
    <property type="evidence" value="ECO:0007669"/>
    <property type="project" value="UniProtKB-KW"/>
</dbReference>
<sequence length="174" mass="18750">MDEALVCLDTDGSGAVEFDELVAASMTRVDFLEREPTCSVAFRLLDRNVDDYVSANDLLTILHFDPRSDLKGVLEAQTKRADAAVESLMRAAAAAEAAGEPLPPGAVLDQTKLVTGIDEHGNTFQVPAEASCILQLEGVTAATAPLYVQVVRELKATQPRANGLWAFEDFMKLL</sequence>
<dbReference type="VEuPathDB" id="ToxoDB:ETH_00012295"/>
<protein>
    <submittedName>
        <fullName evidence="3">Calcium-dependent protein kinase 2</fullName>
    </submittedName>
</protein>
<reference evidence="3" key="1">
    <citation type="submission" date="2010-01" db="EMBL/GenBank/DDBJ databases">
        <title>The full-length cDNA sequences of Eimeria.</title>
        <authorList>
            <person name="Li Y."/>
            <person name="Han H."/>
            <person name="Huang B."/>
            <person name="Zhao Q."/>
            <person name="Dong H."/>
            <person name="Jiang L."/>
            <person name="Zhu S."/>
        </authorList>
    </citation>
    <scope>NUCLEOTIDE SEQUENCE</scope>
</reference>
<dbReference type="VEuPathDB" id="ToxoDB:ETH2_1462400"/>
<dbReference type="AlphaFoldDB" id="D4P0V2"/>
<name>D4P0V2_EIMTE</name>
<evidence type="ECO:0000313" key="3">
    <source>
        <dbReference type="EMBL" id="ADD54455.1"/>
    </source>
</evidence>
<organism evidence="3">
    <name type="scientific">Eimeria tenella</name>
    <name type="common">Coccidian parasite</name>
    <dbReference type="NCBI Taxonomy" id="5802"/>
    <lineage>
        <taxon>Eukaryota</taxon>
        <taxon>Sar</taxon>
        <taxon>Alveolata</taxon>
        <taxon>Apicomplexa</taxon>
        <taxon>Conoidasida</taxon>
        <taxon>Coccidia</taxon>
        <taxon>Eucoccidiorida</taxon>
        <taxon>Eimeriorina</taxon>
        <taxon>Eimeriidae</taxon>
        <taxon>Eimeria</taxon>
    </lineage>
</organism>
<dbReference type="Gene3D" id="1.10.238.10">
    <property type="entry name" value="EF-hand"/>
    <property type="match status" value="2"/>
</dbReference>
<dbReference type="GO" id="GO:0005509">
    <property type="term" value="F:calcium ion binding"/>
    <property type="evidence" value="ECO:0007669"/>
    <property type="project" value="InterPro"/>
</dbReference>
<keyword evidence="3" id="KW-0808">Transferase</keyword>
<dbReference type="InterPro" id="IPR018247">
    <property type="entry name" value="EF_Hand_1_Ca_BS"/>
</dbReference>
<keyword evidence="1" id="KW-0106">Calcium</keyword>
<dbReference type="InterPro" id="IPR002048">
    <property type="entry name" value="EF_hand_dom"/>
</dbReference>
<feature type="domain" description="EF-hand" evidence="2">
    <location>
        <begin position="33"/>
        <end position="68"/>
    </location>
</feature>
<dbReference type="InterPro" id="IPR011992">
    <property type="entry name" value="EF-hand-dom_pair"/>
</dbReference>
<accession>D4P0V2</accession>
<proteinExistence type="evidence at transcript level"/>
<keyword evidence="3" id="KW-0418">Kinase</keyword>
<evidence type="ECO:0000256" key="1">
    <source>
        <dbReference type="ARBA" id="ARBA00022837"/>
    </source>
</evidence>
<dbReference type="EMBL" id="GU553107">
    <property type="protein sequence ID" value="ADD54455.1"/>
    <property type="molecule type" value="mRNA"/>
</dbReference>
<dbReference type="SUPFAM" id="SSF47473">
    <property type="entry name" value="EF-hand"/>
    <property type="match status" value="1"/>
</dbReference>
<dbReference type="PROSITE" id="PS50222">
    <property type="entry name" value="EF_HAND_2"/>
    <property type="match status" value="1"/>
</dbReference>